<reference evidence="1" key="1">
    <citation type="submission" date="2018-06" db="EMBL/GenBank/DDBJ databases">
        <authorList>
            <person name="Zhirakovskaya E."/>
        </authorList>
    </citation>
    <scope>NUCLEOTIDE SEQUENCE</scope>
</reference>
<protein>
    <submittedName>
        <fullName evidence="1">Uncharacterized protein</fullName>
    </submittedName>
</protein>
<gene>
    <name evidence="1" type="ORF">MNBD_GAMMA05-1816</name>
</gene>
<accession>A0A3B0XE08</accession>
<sequence length="135" mass="13771">MRHTKDILNILTRLLIKSGILLASVALSTNALAATGETTYIDSVHNWGAWALDIEPAAGGLHTEGTQPLNARSAKLTLRTNSIAAISPRRIPGDIAIPQSPAPVAPTVPAIPTITPVSPSVPIPTGGPAIPGGAP</sequence>
<name>A0A3B0XE08_9ZZZZ</name>
<dbReference type="EMBL" id="UOFE01000044">
    <property type="protein sequence ID" value="VAW54846.1"/>
    <property type="molecule type" value="Genomic_DNA"/>
</dbReference>
<dbReference type="AlphaFoldDB" id="A0A3B0XE08"/>
<evidence type="ECO:0000313" key="1">
    <source>
        <dbReference type="EMBL" id="VAW54846.1"/>
    </source>
</evidence>
<proteinExistence type="predicted"/>
<organism evidence="1">
    <name type="scientific">hydrothermal vent metagenome</name>
    <dbReference type="NCBI Taxonomy" id="652676"/>
    <lineage>
        <taxon>unclassified sequences</taxon>
        <taxon>metagenomes</taxon>
        <taxon>ecological metagenomes</taxon>
    </lineage>
</organism>